<name>J7IXN7_DESMD</name>
<sequence length="287" mass="34083">MKYLTKEWYELCQRTGLHFGMSVHNGAAVYDEALYLELYKRKEQEFIKSRREVYDVDPRFMLKQDGCTLVPAAKFMNGEGIKEEDKIVHVMPPEEKERIQQLIADYDARPSFDMRQCQEEFPIFQETFRKETSHRLPRELLEQIADMRVFSLGYCTKDILQQLKSLSEENRMTVQRVSNEYSKAQQVEDIPQIIRERFAFHDCLVTAFSVDQDVIMYLDTQGGFTDYNRITFTAAEMIRREEPIIGSTWLYQELYRREKGYEAHMLFGREGMPELIIRCQDIIVEKV</sequence>
<accession>J7IXN7</accession>
<dbReference type="eggNOG" id="ENOG5032VC9">
    <property type="taxonomic scope" value="Bacteria"/>
</dbReference>
<dbReference type="OrthoDB" id="2563891at2"/>
<dbReference type="KEGG" id="dmi:Desmer_1908"/>
<dbReference type="AlphaFoldDB" id="J7IXN7"/>
<dbReference type="InterPro" id="IPR025144">
    <property type="entry name" value="DUF4085"/>
</dbReference>
<proteinExistence type="predicted"/>
<reference evidence="1 2" key="1">
    <citation type="journal article" date="2012" name="J. Bacteriol.">
        <title>Complete genome sequences of Desulfosporosinus orientis DSM765T, Desulfosporosinus youngiae DSM17734T, Desulfosporosinus meridiei DSM13257T, and Desulfosporosinus acidiphilus DSM22704T.</title>
        <authorList>
            <person name="Pester M."/>
            <person name="Brambilla E."/>
            <person name="Alazard D."/>
            <person name="Rattei T."/>
            <person name="Weinmaier T."/>
            <person name="Han J."/>
            <person name="Lucas S."/>
            <person name="Lapidus A."/>
            <person name="Cheng J.F."/>
            <person name="Goodwin L."/>
            <person name="Pitluck S."/>
            <person name="Peters L."/>
            <person name="Ovchinnikova G."/>
            <person name="Teshima H."/>
            <person name="Detter J.C."/>
            <person name="Han C.S."/>
            <person name="Tapia R."/>
            <person name="Land M.L."/>
            <person name="Hauser L."/>
            <person name="Kyrpides N.C."/>
            <person name="Ivanova N.N."/>
            <person name="Pagani I."/>
            <person name="Huntmann M."/>
            <person name="Wei C.L."/>
            <person name="Davenport K.W."/>
            <person name="Daligault H."/>
            <person name="Chain P.S."/>
            <person name="Chen A."/>
            <person name="Mavromatis K."/>
            <person name="Markowitz V."/>
            <person name="Szeto E."/>
            <person name="Mikhailova N."/>
            <person name="Pati A."/>
            <person name="Wagner M."/>
            <person name="Woyke T."/>
            <person name="Ollivier B."/>
            <person name="Klenk H.P."/>
            <person name="Spring S."/>
            <person name="Loy A."/>
        </authorList>
    </citation>
    <scope>NUCLEOTIDE SEQUENCE [LARGE SCALE GENOMIC DNA]</scope>
    <source>
        <strain evidence="2">ATCC BAA-275 / DSM 13257 / NCIMB 13706 / S10</strain>
    </source>
</reference>
<evidence type="ECO:0000313" key="1">
    <source>
        <dbReference type="EMBL" id="AFQ43863.1"/>
    </source>
</evidence>
<protein>
    <recommendedName>
        <fullName evidence="3">DUF4085 family protein</fullName>
    </recommendedName>
</protein>
<dbReference type="RefSeq" id="WP_014902778.1">
    <property type="nucleotide sequence ID" value="NC_018515.1"/>
</dbReference>
<dbReference type="Proteomes" id="UP000005262">
    <property type="component" value="Chromosome"/>
</dbReference>
<reference evidence="2" key="2">
    <citation type="submission" date="2012-08" db="EMBL/GenBank/DDBJ databases">
        <title>Finished genome of Desulfosporosinus meridiei DSM 13257.</title>
        <authorList>
            <person name="Huntemann M."/>
            <person name="Wei C.-L."/>
            <person name="Han J."/>
            <person name="Detter J.C."/>
            <person name="Han C."/>
            <person name="Davenport K."/>
            <person name="Daligault H."/>
            <person name="Erkkila T."/>
            <person name="Gu W."/>
            <person name="Munk A.C.C."/>
            <person name="Teshima H."/>
            <person name="Xu Y."/>
            <person name="Chain P."/>
            <person name="Tapia R."/>
            <person name="Chen A."/>
            <person name="Krypides N."/>
            <person name="Mavromatis K."/>
            <person name="Markowitz V."/>
            <person name="Szeto E."/>
            <person name="Ivanova N."/>
            <person name="Mikhailova N."/>
            <person name="Ovchinnikova G."/>
            <person name="Pagani I."/>
            <person name="Pati A."/>
            <person name="Goodwin L."/>
            <person name="Peters L."/>
            <person name="Pitluck S."/>
            <person name="Woyke T."/>
            <person name="Pester M."/>
            <person name="Spring S."/>
            <person name="Ollivier B."/>
            <person name="Rattei T."/>
            <person name="Klenk H.-P."/>
            <person name="Wagner M."/>
            <person name="Loy A."/>
        </authorList>
    </citation>
    <scope>NUCLEOTIDE SEQUENCE [LARGE SCALE GENOMIC DNA]</scope>
    <source>
        <strain evidence="2">ATCC BAA-275 / DSM 13257 / NCIMB 13706 / S10</strain>
    </source>
</reference>
<dbReference type="HOGENOM" id="CLU_084431_0_0_9"/>
<organism evidence="1 2">
    <name type="scientific">Desulfosporosinus meridiei (strain ATCC BAA-275 / DSM 13257 / KCTC 12902 / NCIMB 13706 / S10)</name>
    <dbReference type="NCBI Taxonomy" id="768704"/>
    <lineage>
        <taxon>Bacteria</taxon>
        <taxon>Bacillati</taxon>
        <taxon>Bacillota</taxon>
        <taxon>Clostridia</taxon>
        <taxon>Eubacteriales</taxon>
        <taxon>Desulfitobacteriaceae</taxon>
        <taxon>Desulfosporosinus</taxon>
    </lineage>
</organism>
<evidence type="ECO:0008006" key="3">
    <source>
        <dbReference type="Google" id="ProtNLM"/>
    </source>
</evidence>
<keyword evidence="2" id="KW-1185">Reference proteome</keyword>
<evidence type="ECO:0000313" key="2">
    <source>
        <dbReference type="Proteomes" id="UP000005262"/>
    </source>
</evidence>
<gene>
    <name evidence="1" type="ordered locus">Desmer_1908</name>
</gene>
<dbReference type="EMBL" id="CP003629">
    <property type="protein sequence ID" value="AFQ43863.1"/>
    <property type="molecule type" value="Genomic_DNA"/>
</dbReference>
<dbReference type="Pfam" id="PF13315">
    <property type="entry name" value="DUF4085"/>
    <property type="match status" value="1"/>
</dbReference>